<evidence type="ECO:0000259" key="5">
    <source>
        <dbReference type="Pfam" id="PF01321"/>
    </source>
</evidence>
<dbReference type="PANTHER" id="PTHR43763:SF6">
    <property type="entry name" value="XAA-PRO AMINOPEPTIDASE 1"/>
    <property type="match status" value="1"/>
</dbReference>
<reference evidence="7 8" key="1">
    <citation type="submission" date="2018-06" db="EMBL/GenBank/DDBJ databases">
        <authorList>
            <consortium name="Pathogen Informatics"/>
            <person name="Doyle S."/>
        </authorList>
    </citation>
    <scope>NUCLEOTIDE SEQUENCE [LARGE SCALE GENOMIC DNA]</scope>
    <source>
        <strain evidence="7 8">NCTC11224</strain>
    </source>
</reference>
<dbReference type="InterPro" id="IPR032416">
    <property type="entry name" value="Peptidase_M24_C"/>
</dbReference>
<dbReference type="Pfam" id="PF00557">
    <property type="entry name" value="Peptidase_M24"/>
    <property type="match status" value="1"/>
</dbReference>
<gene>
    <name evidence="7" type="primary">pepQ</name>
    <name evidence="7" type="ORF">NCTC11224_02796</name>
</gene>
<evidence type="ECO:0000313" key="7">
    <source>
        <dbReference type="EMBL" id="SQB11436.1"/>
    </source>
</evidence>
<evidence type="ECO:0000259" key="6">
    <source>
        <dbReference type="Pfam" id="PF16188"/>
    </source>
</evidence>
<evidence type="ECO:0000256" key="2">
    <source>
        <dbReference type="ARBA" id="ARBA00022723"/>
    </source>
</evidence>
<dbReference type="Pfam" id="PF16188">
    <property type="entry name" value="Peptidase_M24_C"/>
    <property type="match status" value="1"/>
</dbReference>
<dbReference type="InterPro" id="IPR029149">
    <property type="entry name" value="Creatin/AminoP/Spt16_N"/>
</dbReference>
<dbReference type="FunFam" id="3.90.230.10:FF:000009">
    <property type="entry name" value="xaa-Pro aminopeptidase 2"/>
    <property type="match status" value="1"/>
</dbReference>
<dbReference type="PANTHER" id="PTHR43763">
    <property type="entry name" value="XAA-PRO AMINOPEPTIDASE 1"/>
    <property type="match status" value="1"/>
</dbReference>
<dbReference type="SUPFAM" id="SSF55920">
    <property type="entry name" value="Creatinase/aminopeptidase"/>
    <property type="match status" value="1"/>
</dbReference>
<evidence type="ECO:0000256" key="1">
    <source>
        <dbReference type="ARBA" id="ARBA00008766"/>
    </source>
</evidence>
<dbReference type="GO" id="GO:0070006">
    <property type="term" value="F:metalloaminopeptidase activity"/>
    <property type="evidence" value="ECO:0007669"/>
    <property type="project" value="InterPro"/>
</dbReference>
<dbReference type="Proteomes" id="UP000251853">
    <property type="component" value="Unassembled WGS sequence"/>
</dbReference>
<keyword evidence="2" id="KW-0479">Metal-binding</keyword>
<keyword evidence="3 7" id="KW-0378">Hydrolase</keyword>
<sequence>MIVIQSRLNALRKLMKERGMDAYMIPTADFHESEYVGEHFKCREYMTGFTGSAGTALVTMDEACLWVDGRYYVQAVAQLKDSTMTMMKMGQEGVPSLGAYLDDKMPEGGCLGFDGRVVNAAEGLALEELLKERGARISYGEDLAGMIWEERPELSAEPAWVLDERYAGKSALEKIADVRAAMKKAHASVHVLTSLDDIAWLLNIRGNDILYNPVVLSYALLTMDQLYLFVNSSVLVGKAYPYLEDAEDISVREYLERMGVTVMPYDGVYDMVEELKGEKVLLEKCRVNYAVYRLINGANKVIDRMNPTASMKAVKNDVEIENEKRAHIKDGVAMTKFIYWLKKNMGRIPMDEISVSDYLEKLRMDQEGCIGLSFATISAYGAHGAMCHYSATPESNISLEPRGLYLIDSGGQYYEGTTDITRTIAMGPVTDEEKEHFTLVLMSMLRLGDVKFLHGCRGLSLDYAAREPLWRRGLNYEHGTGHGVSYLSSVHERPNGIRFKMVPERQDNAVMEAGMITSDEPGVYIEGSHGIRTENLVLCVEDEKNEYGQFLRFEYLTYVPVDLEVIDRGIMSDRDVELLNRYHEQVYEKISPYLDEDERVWLAEVTRAV</sequence>
<feature type="domain" description="Peptidase M24" evidence="4">
    <location>
        <begin position="324"/>
        <end position="540"/>
    </location>
</feature>
<keyword evidence="8" id="KW-1185">Reference proteome</keyword>
<dbReference type="InterPro" id="IPR036005">
    <property type="entry name" value="Creatinase/aminopeptidase-like"/>
</dbReference>
<keyword evidence="7" id="KW-0224">Dipeptidase</keyword>
<dbReference type="AlphaFoldDB" id="A0A2X2U5F1"/>
<name>A0A2X2U5F1_9FIRM</name>
<dbReference type="CDD" id="cd01085">
    <property type="entry name" value="APP"/>
    <property type="match status" value="1"/>
</dbReference>
<feature type="domain" description="Creatinase N-terminal" evidence="5">
    <location>
        <begin position="7"/>
        <end position="132"/>
    </location>
</feature>
<protein>
    <submittedName>
        <fullName evidence="7">Creatinase</fullName>
        <ecNumber evidence="7">3.4.13.9</ecNumber>
    </submittedName>
</protein>
<proteinExistence type="inferred from homology"/>
<evidence type="ECO:0000259" key="4">
    <source>
        <dbReference type="Pfam" id="PF00557"/>
    </source>
</evidence>
<dbReference type="InterPro" id="IPR050422">
    <property type="entry name" value="X-Pro_aminopeptidase_P"/>
</dbReference>
<dbReference type="EMBL" id="UAVW01000009">
    <property type="protein sequence ID" value="SQB11436.1"/>
    <property type="molecule type" value="Genomic_DNA"/>
</dbReference>
<comment type="similarity">
    <text evidence="1">Belongs to the peptidase M24B family.</text>
</comment>
<dbReference type="RefSeq" id="WP_112482099.1">
    <property type="nucleotide sequence ID" value="NZ_JAIWZC010000001.1"/>
</dbReference>
<organism evidence="7 8">
    <name type="scientific">Enterocloster clostridioformis</name>
    <dbReference type="NCBI Taxonomy" id="1531"/>
    <lineage>
        <taxon>Bacteria</taxon>
        <taxon>Bacillati</taxon>
        <taxon>Bacillota</taxon>
        <taxon>Clostridia</taxon>
        <taxon>Lachnospirales</taxon>
        <taxon>Lachnospiraceae</taxon>
        <taxon>Enterocloster</taxon>
    </lineage>
</organism>
<dbReference type="SUPFAM" id="SSF53092">
    <property type="entry name" value="Creatinase/prolidase N-terminal domain"/>
    <property type="match status" value="2"/>
</dbReference>
<evidence type="ECO:0000256" key="3">
    <source>
        <dbReference type="ARBA" id="ARBA00022801"/>
    </source>
</evidence>
<dbReference type="GO" id="GO:0102009">
    <property type="term" value="F:proline dipeptidase activity"/>
    <property type="evidence" value="ECO:0007669"/>
    <property type="project" value="UniProtKB-EC"/>
</dbReference>
<dbReference type="Gene3D" id="3.90.230.10">
    <property type="entry name" value="Creatinase/methionine aminopeptidase superfamily"/>
    <property type="match status" value="1"/>
</dbReference>
<dbReference type="InterPro" id="IPR033740">
    <property type="entry name" value="Pept_M24B"/>
</dbReference>
<dbReference type="Gene3D" id="3.40.350.10">
    <property type="entry name" value="Creatinase/prolidase N-terminal domain"/>
    <property type="match status" value="2"/>
</dbReference>
<dbReference type="InterPro" id="IPR000587">
    <property type="entry name" value="Creatinase_N"/>
</dbReference>
<evidence type="ECO:0000313" key="8">
    <source>
        <dbReference type="Proteomes" id="UP000251853"/>
    </source>
</evidence>
<dbReference type="Pfam" id="PF01321">
    <property type="entry name" value="Creatinase_N"/>
    <property type="match status" value="1"/>
</dbReference>
<dbReference type="EC" id="3.4.13.9" evidence="7"/>
<dbReference type="GO" id="GO:0005737">
    <property type="term" value="C:cytoplasm"/>
    <property type="evidence" value="ECO:0007669"/>
    <property type="project" value="UniProtKB-ARBA"/>
</dbReference>
<feature type="domain" description="Peptidase M24 C-terminal" evidence="6">
    <location>
        <begin position="549"/>
        <end position="608"/>
    </location>
</feature>
<dbReference type="InterPro" id="IPR000994">
    <property type="entry name" value="Pept_M24"/>
</dbReference>
<dbReference type="Pfam" id="PF16189">
    <property type="entry name" value="Creatinase_N_2"/>
    <property type="match status" value="1"/>
</dbReference>
<keyword evidence="7" id="KW-0645">Protease</keyword>
<accession>A0A2X2U5F1</accession>
<dbReference type="GO" id="GO:0046872">
    <property type="term" value="F:metal ion binding"/>
    <property type="evidence" value="ECO:0007669"/>
    <property type="project" value="UniProtKB-KW"/>
</dbReference>